<keyword evidence="3" id="KW-1185">Reference proteome</keyword>
<feature type="region of interest" description="Disordered" evidence="1">
    <location>
        <begin position="226"/>
        <end position="269"/>
    </location>
</feature>
<evidence type="ECO:0000313" key="3">
    <source>
        <dbReference type="Proteomes" id="UP001485043"/>
    </source>
</evidence>
<feature type="compositionally biased region" description="Low complexity" evidence="1">
    <location>
        <begin position="238"/>
        <end position="262"/>
    </location>
</feature>
<dbReference type="EMBL" id="JALJOV010001495">
    <property type="protein sequence ID" value="KAK9847092.1"/>
    <property type="molecule type" value="Genomic_DNA"/>
</dbReference>
<proteinExistence type="predicted"/>
<feature type="compositionally biased region" description="Pro residues" evidence="1">
    <location>
        <begin position="226"/>
        <end position="235"/>
    </location>
</feature>
<comment type="caution">
    <text evidence="2">The sequence shown here is derived from an EMBL/GenBank/DDBJ whole genome shotgun (WGS) entry which is preliminary data.</text>
</comment>
<dbReference type="Proteomes" id="UP001485043">
    <property type="component" value="Unassembled WGS sequence"/>
</dbReference>
<reference evidence="2 3" key="1">
    <citation type="journal article" date="2024" name="Nat. Commun.">
        <title>Phylogenomics reveals the evolutionary origins of lichenization in chlorophyte algae.</title>
        <authorList>
            <person name="Puginier C."/>
            <person name="Libourel C."/>
            <person name="Otte J."/>
            <person name="Skaloud P."/>
            <person name="Haon M."/>
            <person name="Grisel S."/>
            <person name="Petersen M."/>
            <person name="Berrin J.G."/>
            <person name="Delaux P.M."/>
            <person name="Dal Grande F."/>
            <person name="Keller J."/>
        </authorList>
    </citation>
    <scope>NUCLEOTIDE SEQUENCE [LARGE SCALE GENOMIC DNA]</scope>
    <source>
        <strain evidence="2 3">SAG 2523</strain>
    </source>
</reference>
<accession>A0AAW1SK19</accession>
<gene>
    <name evidence="2" type="ORF">WJX84_011350</name>
</gene>
<evidence type="ECO:0000256" key="1">
    <source>
        <dbReference type="SAM" id="MobiDB-lite"/>
    </source>
</evidence>
<protein>
    <submittedName>
        <fullName evidence="2">Uncharacterized protein</fullName>
    </submittedName>
</protein>
<sequence>MVFVANEFSAHADWLQTLISRSVAIPALDSRPRLRETGNHFHEPAFFNQLVDFSDSCSDDSRNCHTALLGQAGMKELIKALLSTRTRIQEGLNDTDLTPRDSLANAQSVILDLHALLKLMDGATSIQPRSSDWGNGGLAGSHGDKWAWRRGQTWLRSLLDFIADVEALMDGLLNLQPGPTRGDWYSKASRLINALRQIEEGVVQGEFREVPRIKTVVSACNLPAALQPPPPPPLPIHRSGSSLKIGGRGSSGLSSDGSTDGTSQDETPTLRFKRRYCPLRSQLPYNAYWAKKIAI</sequence>
<dbReference type="AlphaFoldDB" id="A0AAW1SK19"/>
<name>A0AAW1SK19_9CHLO</name>
<organism evidence="2 3">
    <name type="scientific">Apatococcus fuscideae</name>
    <dbReference type="NCBI Taxonomy" id="2026836"/>
    <lineage>
        <taxon>Eukaryota</taxon>
        <taxon>Viridiplantae</taxon>
        <taxon>Chlorophyta</taxon>
        <taxon>core chlorophytes</taxon>
        <taxon>Trebouxiophyceae</taxon>
        <taxon>Chlorellales</taxon>
        <taxon>Chlorellaceae</taxon>
        <taxon>Apatococcus</taxon>
    </lineage>
</organism>
<evidence type="ECO:0000313" key="2">
    <source>
        <dbReference type="EMBL" id="KAK9847092.1"/>
    </source>
</evidence>